<dbReference type="EMBL" id="CM032188">
    <property type="protein sequence ID" value="KAG7088762.1"/>
    <property type="molecule type" value="Genomic_DNA"/>
</dbReference>
<organism evidence="4 5">
    <name type="scientific">Marasmius oreades</name>
    <name type="common">fairy-ring Marasmius</name>
    <dbReference type="NCBI Taxonomy" id="181124"/>
    <lineage>
        <taxon>Eukaryota</taxon>
        <taxon>Fungi</taxon>
        <taxon>Dikarya</taxon>
        <taxon>Basidiomycota</taxon>
        <taxon>Agaricomycotina</taxon>
        <taxon>Agaricomycetes</taxon>
        <taxon>Agaricomycetidae</taxon>
        <taxon>Agaricales</taxon>
        <taxon>Marasmiineae</taxon>
        <taxon>Marasmiaceae</taxon>
        <taxon>Marasmius</taxon>
    </lineage>
</organism>
<sequence>MTNMGTLKEVRLSSRGQQRTSDIGDAYASPTPWKGEFYDEDRNPEGAIRVDTAENLLMTDDLLKHIHDHFRLSEDHLKYRFGLENGFQPTLTEALPRFLNRTLKPRIPITPEVTAVGPGAGSLLAQLLWILSEPGDGILVTTPFYAHYTRDTVYPAQAVTVAVHVPPDDDPLSPSVIPLIRKTAEERENRNQRCTVLILCNPHNPIGRAYPVETIKGYAAIAEELNLHLIVDELFANEVFSSRFSPHPTEFVSILSYDPIELQCNPSRIHVLAGPGKDFGASGIKAAGLVSQNNPSVVACVRAALMPIPVSSAADAIFTSILNDVDFCERFLEENRIKLGKAFELLADWCNFHGLSFSTTEAGIFCLVDFAPLIQKSEDQSLTLEEQVENATLRMKRSGVLLKHANQIVTRFRVIFSFPEKLMKLVLFRIENAFSLTHCRW</sequence>
<dbReference type="GeneID" id="66081803"/>
<dbReference type="InterPro" id="IPR015422">
    <property type="entry name" value="PyrdxlP-dep_Trfase_small"/>
</dbReference>
<keyword evidence="1" id="KW-0663">Pyridoxal phosphate</keyword>
<dbReference type="InterPro" id="IPR015421">
    <property type="entry name" value="PyrdxlP-dep_Trfase_major"/>
</dbReference>
<evidence type="ECO:0000313" key="5">
    <source>
        <dbReference type="Proteomes" id="UP001049176"/>
    </source>
</evidence>
<evidence type="ECO:0000313" key="4">
    <source>
        <dbReference type="EMBL" id="KAG7088762.1"/>
    </source>
</evidence>
<dbReference type="InterPro" id="IPR004839">
    <property type="entry name" value="Aminotransferase_I/II_large"/>
</dbReference>
<accession>A0A9P7RSQ0</accession>
<protein>
    <recommendedName>
        <fullName evidence="3">Aminotransferase class I/classII large domain-containing protein</fullName>
    </recommendedName>
</protein>
<dbReference type="Gene3D" id="3.90.1150.10">
    <property type="entry name" value="Aspartate Aminotransferase, domain 1"/>
    <property type="match status" value="1"/>
</dbReference>
<dbReference type="Gene3D" id="3.40.640.10">
    <property type="entry name" value="Type I PLP-dependent aspartate aminotransferase-like (Major domain)"/>
    <property type="match status" value="1"/>
</dbReference>
<evidence type="ECO:0000259" key="3">
    <source>
        <dbReference type="Pfam" id="PF00155"/>
    </source>
</evidence>
<feature type="domain" description="Aminotransferase class I/classII large" evidence="3">
    <location>
        <begin position="83"/>
        <end position="388"/>
    </location>
</feature>
<dbReference type="PRINTS" id="PR00753">
    <property type="entry name" value="ACCSYNTHASE"/>
</dbReference>
<dbReference type="InterPro" id="IPR015424">
    <property type="entry name" value="PyrdxlP-dep_Trfase"/>
</dbReference>
<dbReference type="PANTHER" id="PTHR43795">
    <property type="entry name" value="BIFUNCTIONAL ASPARTATE AMINOTRANSFERASE AND GLUTAMATE/ASPARTATE-PREPHENATE AMINOTRANSFERASE-RELATED"/>
    <property type="match status" value="1"/>
</dbReference>
<dbReference type="GO" id="GO:0008483">
    <property type="term" value="F:transaminase activity"/>
    <property type="evidence" value="ECO:0007669"/>
    <property type="project" value="TreeGrafter"/>
</dbReference>
<dbReference type="Pfam" id="PF00155">
    <property type="entry name" value="Aminotran_1_2"/>
    <property type="match status" value="1"/>
</dbReference>
<dbReference type="Proteomes" id="UP001049176">
    <property type="component" value="Chromosome 8"/>
</dbReference>
<keyword evidence="5" id="KW-1185">Reference proteome</keyword>
<comment type="caution">
    <text evidence="4">The sequence shown here is derived from an EMBL/GenBank/DDBJ whole genome shotgun (WGS) entry which is preliminary data.</text>
</comment>
<dbReference type="OrthoDB" id="7042322at2759"/>
<dbReference type="KEGG" id="more:E1B28_012728"/>
<dbReference type="SUPFAM" id="SSF53383">
    <property type="entry name" value="PLP-dependent transferases"/>
    <property type="match status" value="1"/>
</dbReference>
<name>A0A9P7RSQ0_9AGAR</name>
<dbReference type="CDD" id="cd00609">
    <property type="entry name" value="AAT_like"/>
    <property type="match status" value="1"/>
</dbReference>
<feature type="region of interest" description="Disordered" evidence="2">
    <location>
        <begin position="1"/>
        <end position="26"/>
    </location>
</feature>
<dbReference type="AlphaFoldDB" id="A0A9P7RSQ0"/>
<evidence type="ECO:0000256" key="1">
    <source>
        <dbReference type="ARBA" id="ARBA00022898"/>
    </source>
</evidence>
<dbReference type="PANTHER" id="PTHR43795:SF39">
    <property type="entry name" value="AMINOTRANSFERASE CLASS I_CLASSII DOMAIN-CONTAINING PROTEIN"/>
    <property type="match status" value="1"/>
</dbReference>
<proteinExistence type="predicted"/>
<evidence type="ECO:0000256" key="2">
    <source>
        <dbReference type="SAM" id="MobiDB-lite"/>
    </source>
</evidence>
<dbReference type="InterPro" id="IPR050478">
    <property type="entry name" value="Ethylene_sulfur-biosynth"/>
</dbReference>
<dbReference type="RefSeq" id="XP_043005233.1">
    <property type="nucleotide sequence ID" value="XM_043157865.1"/>
</dbReference>
<gene>
    <name evidence="4" type="ORF">E1B28_012728</name>
</gene>
<reference evidence="4" key="1">
    <citation type="journal article" date="2021" name="Genome Biol. Evol.">
        <title>The assembled and annotated genome of the fairy-ring fungus Marasmius oreades.</title>
        <authorList>
            <person name="Hiltunen M."/>
            <person name="Ament-Velasquez S.L."/>
            <person name="Johannesson H."/>
        </authorList>
    </citation>
    <scope>NUCLEOTIDE SEQUENCE</scope>
    <source>
        <strain evidence="4">03SP1</strain>
    </source>
</reference>
<dbReference type="GO" id="GO:0030170">
    <property type="term" value="F:pyridoxal phosphate binding"/>
    <property type="evidence" value="ECO:0007669"/>
    <property type="project" value="InterPro"/>
</dbReference>
<dbReference type="GO" id="GO:0006520">
    <property type="term" value="P:amino acid metabolic process"/>
    <property type="evidence" value="ECO:0007669"/>
    <property type="project" value="TreeGrafter"/>
</dbReference>